<reference evidence="2" key="1">
    <citation type="journal article" date="2011" name="Nat. Genet.">
        <title>The Arabidopsis lyrata genome sequence and the basis of rapid genome size change.</title>
        <authorList>
            <person name="Hu T.T."/>
            <person name="Pattyn P."/>
            <person name="Bakker E.G."/>
            <person name="Cao J."/>
            <person name="Cheng J.-F."/>
            <person name="Clark R.M."/>
            <person name="Fahlgren N."/>
            <person name="Fawcett J.A."/>
            <person name="Grimwood J."/>
            <person name="Gundlach H."/>
            <person name="Haberer G."/>
            <person name="Hollister J.D."/>
            <person name="Ossowski S."/>
            <person name="Ottilar R.P."/>
            <person name="Salamov A.A."/>
            <person name="Schneeberger K."/>
            <person name="Spannagl M."/>
            <person name="Wang X."/>
            <person name="Yang L."/>
            <person name="Nasrallah M.E."/>
            <person name="Bergelson J."/>
            <person name="Carrington J.C."/>
            <person name="Gaut B.S."/>
            <person name="Schmutz J."/>
            <person name="Mayer K.F.X."/>
            <person name="Van de Peer Y."/>
            <person name="Grigoriev I.V."/>
            <person name="Nordborg M."/>
            <person name="Weigel D."/>
            <person name="Guo Y.-L."/>
        </authorList>
    </citation>
    <scope>NUCLEOTIDE SEQUENCE [LARGE SCALE GENOMIC DNA]</scope>
    <source>
        <strain evidence="2">cv. MN47</strain>
    </source>
</reference>
<dbReference type="EMBL" id="GL348720">
    <property type="protein sequence ID" value="EFH41290.1"/>
    <property type="molecule type" value="Genomic_DNA"/>
</dbReference>
<dbReference type="Gramene" id="scaffold_803409.1">
    <property type="protein sequence ID" value="scaffold_803409.1"/>
    <property type="gene ID" value="scaffold_803409.1"/>
</dbReference>
<dbReference type="Proteomes" id="UP000008694">
    <property type="component" value="Unassembled WGS sequence"/>
</dbReference>
<dbReference type="AlphaFoldDB" id="D7MKU2"/>
<keyword evidence="2" id="KW-1185">Reference proteome</keyword>
<accession>D7MKU2</accession>
<evidence type="ECO:0000313" key="1">
    <source>
        <dbReference type="EMBL" id="EFH41290.1"/>
    </source>
</evidence>
<name>D7MKU2_ARALL</name>
<dbReference type="HOGENOM" id="CLU_1697919_0_0_1"/>
<sequence length="155" mass="17103">MSLFISRFSNLSARRLASARFFSSSPCCILSDKILGESSDGGKIVNYRVFDPSTEQVVTSCKKKFPKKLLGQTCVGASQGWVASMEFKDLPVLNTCEVEAFCLTASMYPGLKPNSIYYIGHGLCSYDLASGTVHSFNPPRVPMLNYVPFWIPSHL</sequence>
<protein>
    <submittedName>
        <fullName evidence="1">Uncharacterized protein</fullName>
    </submittedName>
</protein>
<evidence type="ECO:0000313" key="2">
    <source>
        <dbReference type="Proteomes" id="UP000008694"/>
    </source>
</evidence>
<organism evidence="2">
    <name type="scientific">Arabidopsis lyrata subsp. lyrata</name>
    <name type="common">Lyre-leaved rock-cress</name>
    <dbReference type="NCBI Taxonomy" id="81972"/>
    <lineage>
        <taxon>Eukaryota</taxon>
        <taxon>Viridiplantae</taxon>
        <taxon>Streptophyta</taxon>
        <taxon>Embryophyta</taxon>
        <taxon>Tracheophyta</taxon>
        <taxon>Spermatophyta</taxon>
        <taxon>Magnoliopsida</taxon>
        <taxon>eudicotyledons</taxon>
        <taxon>Gunneridae</taxon>
        <taxon>Pentapetalae</taxon>
        <taxon>rosids</taxon>
        <taxon>malvids</taxon>
        <taxon>Brassicales</taxon>
        <taxon>Brassicaceae</taxon>
        <taxon>Camelineae</taxon>
        <taxon>Arabidopsis</taxon>
    </lineage>
</organism>
<gene>
    <name evidence="1" type="ORF">ARALYDRAFT_920009</name>
</gene>
<proteinExistence type="predicted"/>